<dbReference type="EMBL" id="CAXLJL010000156">
    <property type="protein sequence ID" value="CAL5133128.1"/>
    <property type="molecule type" value="Genomic_DNA"/>
</dbReference>
<evidence type="ECO:0000256" key="1">
    <source>
        <dbReference type="SAM" id="Phobius"/>
    </source>
</evidence>
<evidence type="ECO:0000313" key="3">
    <source>
        <dbReference type="Proteomes" id="UP001497525"/>
    </source>
</evidence>
<name>A0AAV2T9N3_CALDB</name>
<reference evidence="2" key="1">
    <citation type="submission" date="2024-06" db="EMBL/GenBank/DDBJ databases">
        <authorList>
            <person name="Liu X."/>
            <person name="Lenzi L."/>
            <person name="Haldenby T S."/>
            <person name="Uol C."/>
        </authorList>
    </citation>
    <scope>NUCLEOTIDE SEQUENCE</scope>
</reference>
<feature type="transmembrane region" description="Helical" evidence="1">
    <location>
        <begin position="20"/>
        <end position="43"/>
    </location>
</feature>
<evidence type="ECO:0000313" key="2">
    <source>
        <dbReference type="EMBL" id="CAL5133128.1"/>
    </source>
</evidence>
<gene>
    <name evidence="2" type="ORF">CDAUBV1_LOCUS6405</name>
</gene>
<sequence>MWAVIVLDPPGLPWSCSWKLVLLHYVFSFCYIGLWIWTIFSVLKRTNLYRNPKNPEVSEQVCPTSRGYSKTGYCPHPLLPVLIMGIRFARITRKMFPLNVLVVKTERITSARAYKWLLPKKSEVRLCNAGRLISGKVI</sequence>
<proteinExistence type="predicted"/>
<keyword evidence="1" id="KW-0812">Transmembrane</keyword>
<organism evidence="2 3">
    <name type="scientific">Calicophoron daubneyi</name>
    <name type="common">Rumen fluke</name>
    <name type="synonym">Paramphistomum daubneyi</name>
    <dbReference type="NCBI Taxonomy" id="300641"/>
    <lineage>
        <taxon>Eukaryota</taxon>
        <taxon>Metazoa</taxon>
        <taxon>Spiralia</taxon>
        <taxon>Lophotrochozoa</taxon>
        <taxon>Platyhelminthes</taxon>
        <taxon>Trematoda</taxon>
        <taxon>Digenea</taxon>
        <taxon>Plagiorchiida</taxon>
        <taxon>Pronocephalata</taxon>
        <taxon>Paramphistomoidea</taxon>
        <taxon>Paramphistomidae</taxon>
        <taxon>Calicophoron</taxon>
    </lineage>
</organism>
<comment type="caution">
    <text evidence="2">The sequence shown here is derived from an EMBL/GenBank/DDBJ whole genome shotgun (WGS) entry which is preliminary data.</text>
</comment>
<dbReference type="AlphaFoldDB" id="A0AAV2T9N3"/>
<accession>A0AAV2T9N3</accession>
<keyword evidence="1" id="KW-0472">Membrane</keyword>
<keyword evidence="1" id="KW-1133">Transmembrane helix</keyword>
<dbReference type="Proteomes" id="UP001497525">
    <property type="component" value="Unassembled WGS sequence"/>
</dbReference>
<protein>
    <submittedName>
        <fullName evidence="2">Uncharacterized protein</fullName>
    </submittedName>
</protein>